<dbReference type="OrthoDB" id="10611719at2759"/>
<keyword evidence="1" id="KW-0812">Transmembrane</keyword>
<dbReference type="EMBL" id="CAJVRL010000038">
    <property type="protein sequence ID" value="CAG8950871.1"/>
    <property type="molecule type" value="Genomic_DNA"/>
</dbReference>
<accession>A0A9N9PL99</accession>
<keyword evidence="3" id="KW-1185">Reference proteome</keyword>
<reference evidence="2" key="1">
    <citation type="submission" date="2021-07" db="EMBL/GenBank/DDBJ databases">
        <authorList>
            <person name="Durling M."/>
        </authorList>
    </citation>
    <scope>NUCLEOTIDE SEQUENCE</scope>
</reference>
<evidence type="ECO:0000313" key="2">
    <source>
        <dbReference type="EMBL" id="CAG8950871.1"/>
    </source>
</evidence>
<comment type="caution">
    <text evidence="2">The sequence shown here is derived from an EMBL/GenBank/DDBJ whole genome shotgun (WGS) entry which is preliminary data.</text>
</comment>
<keyword evidence="1" id="KW-0472">Membrane</keyword>
<dbReference type="AlphaFoldDB" id="A0A9N9PL99"/>
<keyword evidence="1" id="KW-1133">Transmembrane helix</keyword>
<name>A0A9N9PL99_9HELO</name>
<evidence type="ECO:0000256" key="1">
    <source>
        <dbReference type="SAM" id="Phobius"/>
    </source>
</evidence>
<organism evidence="2 3">
    <name type="scientific">Hymenoscyphus fraxineus</name>
    <dbReference type="NCBI Taxonomy" id="746836"/>
    <lineage>
        <taxon>Eukaryota</taxon>
        <taxon>Fungi</taxon>
        <taxon>Dikarya</taxon>
        <taxon>Ascomycota</taxon>
        <taxon>Pezizomycotina</taxon>
        <taxon>Leotiomycetes</taxon>
        <taxon>Helotiales</taxon>
        <taxon>Helotiaceae</taxon>
        <taxon>Hymenoscyphus</taxon>
    </lineage>
</organism>
<gene>
    <name evidence="2" type="ORF">HYFRA_00003088</name>
</gene>
<evidence type="ECO:0000313" key="3">
    <source>
        <dbReference type="Proteomes" id="UP000696280"/>
    </source>
</evidence>
<proteinExistence type="predicted"/>
<sequence>MYIPTIGSSLSRSSSTTVETVHYPMTSAMTMTSNPVAETALSAEAKYWSEPANTWEVPSWSEPANTWTQPAWSEPANTWTSAPTVTSWVPSWTPSSTSWASPTSSTSPDSSFFGKPNGPLIAGVVFGTLGSLLFLFMILMLTKGKIVRWCRRRNGVEEPHHEMQPQPTQNPYGGRCLPNCQSVLVHNINTLEQEFHNYMNRIYLPTGPTITPPIPLIHRKPSEANYLPEHPSTKFSYQVLHTGPTYYNPPYPKNINASNYLPERNGQVLNSFTNIQTFTNQTRTP</sequence>
<feature type="transmembrane region" description="Helical" evidence="1">
    <location>
        <begin position="120"/>
        <end position="142"/>
    </location>
</feature>
<protein>
    <submittedName>
        <fullName evidence="2">Uncharacterized protein</fullName>
    </submittedName>
</protein>
<dbReference type="Proteomes" id="UP000696280">
    <property type="component" value="Unassembled WGS sequence"/>
</dbReference>